<dbReference type="SMART" id="SM00155">
    <property type="entry name" value="PLDc"/>
    <property type="match status" value="2"/>
</dbReference>
<reference evidence="3 4" key="1">
    <citation type="submission" date="2019-02" db="EMBL/GenBank/DDBJ databases">
        <title>Genomic Encyclopedia of Type Strains, Phase IV (KMG-IV): sequencing the most valuable type-strain genomes for metagenomic binning, comparative biology and taxonomic classification.</title>
        <authorList>
            <person name="Goeker M."/>
        </authorList>
    </citation>
    <scope>NUCLEOTIDE SEQUENCE [LARGE SCALE GENOMIC DNA]</scope>
    <source>
        <strain evidence="3 4">K24</strain>
    </source>
</reference>
<evidence type="ECO:0000256" key="1">
    <source>
        <dbReference type="SAM" id="SignalP"/>
    </source>
</evidence>
<feature type="signal peptide" evidence="1">
    <location>
        <begin position="1"/>
        <end position="34"/>
    </location>
</feature>
<keyword evidence="4" id="KW-1185">Reference proteome</keyword>
<dbReference type="CDD" id="cd09113">
    <property type="entry name" value="PLDc_ymdC_like_2"/>
    <property type="match status" value="1"/>
</dbReference>
<sequence>MARTTLGLGARGAKLAASSLAVAWLAGCSLPPLADRSVSSALDPDASRQTALGRVIAPQADAHPGKTGLHPLADARDAFAARMLLAHAAERTLDIQYYIWRGDMTGTMMLEALHAAADRGVRVRLLLDDNGIAGLDETLAALDAHPNIEVRLFNPFAIRRPKMVGYLFEFSRLNRRMHNKSFTADNQATIVGGRNVGDEYFGATDGVLFADLDVLAVGSIVNDVSTDFDRYWASVSAYPVDQLLPPVPAARLDELAADSASIEANPAAAAYVSAMREQPFVRDLLAGTLPLTWAPVRMVSDDPAKAQGQAGPDGLLAHQLAAIIGTPEKELDLVSPYFVPGSQGTATFAAMARQGVKLRVLTNALEATDVPVVHSGYARRRKDLLEAGVRLYEMRSASHHSGKPEGKPLFGSSGSSLHAKTFGVDRTRAFIGSFNFDPRSANLNTELGFVIDSPELAGRISEAFDTSIPDSAYEVRLAPGGSLYWLERRDGRTIRHDTEPGTGLLKRLAIRLMSWLPIEPLL</sequence>
<dbReference type="OrthoDB" id="9814092at2"/>
<organism evidence="3 4">
    <name type="scientific">Pigmentiphaga kullae</name>
    <dbReference type="NCBI Taxonomy" id="151784"/>
    <lineage>
        <taxon>Bacteria</taxon>
        <taxon>Pseudomonadati</taxon>
        <taxon>Pseudomonadota</taxon>
        <taxon>Betaproteobacteria</taxon>
        <taxon>Burkholderiales</taxon>
        <taxon>Alcaligenaceae</taxon>
        <taxon>Pigmentiphaga</taxon>
    </lineage>
</organism>
<dbReference type="EMBL" id="SGXC01000002">
    <property type="protein sequence ID" value="RZS81918.1"/>
    <property type="molecule type" value="Genomic_DNA"/>
</dbReference>
<protein>
    <submittedName>
        <fullName evidence="3">Putative cardiolipin synthase</fullName>
    </submittedName>
</protein>
<dbReference type="Pfam" id="PF13091">
    <property type="entry name" value="PLDc_2"/>
    <property type="match status" value="2"/>
</dbReference>
<dbReference type="PANTHER" id="PTHR21248:SF12">
    <property type="entry name" value="CARDIOLIPIN SYNTHASE C"/>
    <property type="match status" value="1"/>
</dbReference>
<dbReference type="PROSITE" id="PS51257">
    <property type="entry name" value="PROKAR_LIPOPROTEIN"/>
    <property type="match status" value="1"/>
</dbReference>
<name>A0A4Q7NFG2_9BURK</name>
<evidence type="ECO:0000259" key="2">
    <source>
        <dbReference type="PROSITE" id="PS50035"/>
    </source>
</evidence>
<gene>
    <name evidence="3" type="ORF">EV675_4549</name>
</gene>
<dbReference type="Proteomes" id="UP000292445">
    <property type="component" value="Unassembled WGS sequence"/>
</dbReference>
<dbReference type="Gene3D" id="3.30.870.10">
    <property type="entry name" value="Endonuclease Chain A"/>
    <property type="match status" value="2"/>
</dbReference>
<proteinExistence type="predicted"/>
<dbReference type="GO" id="GO:0032049">
    <property type="term" value="P:cardiolipin biosynthetic process"/>
    <property type="evidence" value="ECO:0007669"/>
    <property type="project" value="UniProtKB-ARBA"/>
</dbReference>
<dbReference type="RefSeq" id="WP_130360032.1">
    <property type="nucleotide sequence ID" value="NZ_SGXC01000002.1"/>
</dbReference>
<dbReference type="SUPFAM" id="SSF56024">
    <property type="entry name" value="Phospholipase D/nuclease"/>
    <property type="match status" value="2"/>
</dbReference>
<dbReference type="GO" id="GO:0030572">
    <property type="term" value="F:phosphatidyltransferase activity"/>
    <property type="evidence" value="ECO:0007669"/>
    <property type="project" value="UniProtKB-ARBA"/>
</dbReference>
<evidence type="ECO:0000313" key="3">
    <source>
        <dbReference type="EMBL" id="RZS81918.1"/>
    </source>
</evidence>
<dbReference type="CDD" id="cd09111">
    <property type="entry name" value="PLDc_ymdC_like_1"/>
    <property type="match status" value="1"/>
</dbReference>
<dbReference type="InterPro" id="IPR001736">
    <property type="entry name" value="PLipase_D/transphosphatidylase"/>
</dbReference>
<accession>A0A4Q7NFG2</accession>
<feature type="chain" id="PRO_5020995786" evidence="1">
    <location>
        <begin position="35"/>
        <end position="522"/>
    </location>
</feature>
<dbReference type="PROSITE" id="PS50035">
    <property type="entry name" value="PLD"/>
    <property type="match status" value="2"/>
</dbReference>
<dbReference type="AlphaFoldDB" id="A0A4Q7NFG2"/>
<dbReference type="InterPro" id="IPR025202">
    <property type="entry name" value="PLD-like_dom"/>
</dbReference>
<feature type="domain" description="PLD phosphodiesterase" evidence="2">
    <location>
        <begin position="173"/>
        <end position="200"/>
    </location>
</feature>
<keyword evidence="1" id="KW-0732">Signal</keyword>
<comment type="caution">
    <text evidence="3">The sequence shown here is derived from an EMBL/GenBank/DDBJ whole genome shotgun (WGS) entry which is preliminary data.</text>
</comment>
<evidence type="ECO:0000313" key="4">
    <source>
        <dbReference type="Proteomes" id="UP000292445"/>
    </source>
</evidence>
<dbReference type="PANTHER" id="PTHR21248">
    <property type="entry name" value="CARDIOLIPIN SYNTHASE"/>
    <property type="match status" value="1"/>
</dbReference>
<feature type="domain" description="PLD phosphodiesterase" evidence="2">
    <location>
        <begin position="413"/>
        <end position="440"/>
    </location>
</feature>